<dbReference type="EMBL" id="BLJY01000002">
    <property type="protein sequence ID" value="GFF13502.1"/>
    <property type="molecule type" value="Genomic_DNA"/>
</dbReference>
<evidence type="ECO:0000313" key="1">
    <source>
        <dbReference type="EMBL" id="GFF13502.1"/>
    </source>
</evidence>
<evidence type="ECO:0000313" key="2">
    <source>
        <dbReference type="Proteomes" id="UP000452235"/>
    </source>
</evidence>
<dbReference type="OrthoDB" id="5979581at2759"/>
<dbReference type="AlphaFoldDB" id="A0A5M3YZI7"/>
<protein>
    <submittedName>
        <fullName evidence="1">Protein kinase domain protein</fullName>
    </submittedName>
</protein>
<dbReference type="GO" id="GO:0016301">
    <property type="term" value="F:kinase activity"/>
    <property type="evidence" value="ECO:0007669"/>
    <property type="project" value="UniProtKB-KW"/>
</dbReference>
<keyword evidence="1" id="KW-0418">Kinase</keyword>
<accession>A0A5M3YZI7</accession>
<gene>
    <name evidence="1" type="ORF">ATEIFO6365_0002061300</name>
</gene>
<sequence length="108" mass="11911">MSLLKSALPMRLPTKQKSFKHLPSSTPHLGKPLPPNTPATAVLPLSLGEAVEEFTLTDARVLLSDFGESFNPTDNPRRGKDCHTPLAARPPEVLFQSQTYRGDPWYEG</sequence>
<proteinExistence type="predicted"/>
<dbReference type="Proteomes" id="UP000452235">
    <property type="component" value="Unassembled WGS sequence"/>
</dbReference>
<dbReference type="VEuPathDB" id="FungiDB:ATEG_00876"/>
<name>A0A5M3YZI7_ASPTE</name>
<comment type="caution">
    <text evidence="1">The sequence shown here is derived from an EMBL/GenBank/DDBJ whole genome shotgun (WGS) entry which is preliminary data.</text>
</comment>
<reference evidence="1 2" key="1">
    <citation type="submission" date="2020-01" db="EMBL/GenBank/DDBJ databases">
        <title>Aspergillus terreus IFO 6365 whole genome shotgun sequence.</title>
        <authorList>
            <person name="Kanamasa S."/>
            <person name="Takahashi H."/>
        </authorList>
    </citation>
    <scope>NUCLEOTIDE SEQUENCE [LARGE SCALE GENOMIC DNA]</scope>
    <source>
        <strain evidence="1 2">IFO 6365</strain>
    </source>
</reference>
<keyword evidence="1" id="KW-0808">Transferase</keyword>
<organism evidence="1 2">
    <name type="scientific">Aspergillus terreus</name>
    <dbReference type="NCBI Taxonomy" id="33178"/>
    <lineage>
        <taxon>Eukaryota</taxon>
        <taxon>Fungi</taxon>
        <taxon>Dikarya</taxon>
        <taxon>Ascomycota</taxon>
        <taxon>Pezizomycotina</taxon>
        <taxon>Eurotiomycetes</taxon>
        <taxon>Eurotiomycetidae</taxon>
        <taxon>Eurotiales</taxon>
        <taxon>Aspergillaceae</taxon>
        <taxon>Aspergillus</taxon>
        <taxon>Aspergillus subgen. Circumdati</taxon>
    </lineage>
</organism>
<keyword evidence="2" id="KW-1185">Reference proteome</keyword>